<sequence length="279" mass="29866">MNLLLEEVAARHPAASSQLPPALGPVSLRVAAGEQLAIIGPSGAGKTTLLQVLACCLPPVAGHFQVSEVAPWRLSRRALHRLRASLFLAPQTPPLPPRQRVVTTVLAGRLPGMTWWASVRQWIKPAALPEAHGALARFGVADKLFHRVDRLSGGERQRVGLARALVSPARLWLVDEPLSALDPTRARQVLDALQLAARERGCTLVASLHQVDLALSCFPRIVGLRDGRVMFDAPATNVTPDMLAALYAQHEHELHPGTAAPADEPATPASPAVVAMTCR</sequence>
<dbReference type="InterPro" id="IPR027417">
    <property type="entry name" value="P-loop_NTPase"/>
</dbReference>
<proteinExistence type="predicted"/>
<evidence type="ECO:0000256" key="6">
    <source>
        <dbReference type="ARBA" id="ARBA00037066"/>
    </source>
</evidence>
<dbReference type="RefSeq" id="WP_341398666.1">
    <property type="nucleotide sequence ID" value="NZ_JBBUTI010000005.1"/>
</dbReference>
<comment type="function">
    <text evidence="6">Part of the ABC transporter complex HmuTUV involved in hemin import. Responsible for energy coupling to the transport system.</text>
</comment>
<keyword evidence="2" id="KW-0472">Membrane</keyword>
<keyword evidence="4 9" id="KW-0067">ATP-binding</keyword>
<organism evidence="9 10">
    <name type="scientific">Ideonella margarita</name>
    <dbReference type="NCBI Taxonomy" id="2984191"/>
    <lineage>
        <taxon>Bacteria</taxon>
        <taxon>Pseudomonadati</taxon>
        <taxon>Pseudomonadota</taxon>
        <taxon>Betaproteobacteria</taxon>
        <taxon>Burkholderiales</taxon>
        <taxon>Sphaerotilaceae</taxon>
        <taxon>Ideonella</taxon>
    </lineage>
</organism>
<comment type="caution">
    <text evidence="9">The sequence shown here is derived from an EMBL/GenBank/DDBJ whole genome shotgun (WGS) entry which is preliminary data.</text>
</comment>
<dbReference type="PROSITE" id="PS00211">
    <property type="entry name" value="ABC_TRANSPORTER_1"/>
    <property type="match status" value="1"/>
</dbReference>
<reference evidence="9 10" key="1">
    <citation type="submission" date="2024-04" db="EMBL/GenBank/DDBJ databases">
        <title>Novel species of the genus Ideonella isolated from streams.</title>
        <authorList>
            <person name="Lu H."/>
        </authorList>
    </citation>
    <scope>NUCLEOTIDE SEQUENCE [LARGE SCALE GENOMIC DNA]</scope>
    <source>
        <strain evidence="9 10">LYT19W</strain>
    </source>
</reference>
<dbReference type="SUPFAM" id="SSF52540">
    <property type="entry name" value="P-loop containing nucleoside triphosphate hydrolases"/>
    <property type="match status" value="1"/>
</dbReference>
<dbReference type="EMBL" id="JBBUTI010000005">
    <property type="protein sequence ID" value="MEK8046378.1"/>
    <property type="molecule type" value="Genomic_DNA"/>
</dbReference>
<evidence type="ECO:0000256" key="1">
    <source>
        <dbReference type="ARBA" id="ARBA00022448"/>
    </source>
</evidence>
<feature type="domain" description="ABC transporter" evidence="8">
    <location>
        <begin position="3"/>
        <end position="251"/>
    </location>
</feature>
<feature type="compositionally biased region" description="Low complexity" evidence="7">
    <location>
        <begin position="256"/>
        <end position="272"/>
    </location>
</feature>
<evidence type="ECO:0000313" key="10">
    <source>
        <dbReference type="Proteomes" id="UP001379945"/>
    </source>
</evidence>
<dbReference type="SMART" id="SM00382">
    <property type="entry name" value="AAA"/>
    <property type="match status" value="1"/>
</dbReference>
<gene>
    <name evidence="9" type="ORF">AACH00_08490</name>
</gene>
<dbReference type="Pfam" id="PF00005">
    <property type="entry name" value="ABC_tran"/>
    <property type="match status" value="1"/>
</dbReference>
<keyword evidence="2" id="KW-1003">Cell membrane</keyword>
<keyword evidence="10" id="KW-1185">Reference proteome</keyword>
<dbReference type="InterPro" id="IPR003593">
    <property type="entry name" value="AAA+_ATPase"/>
</dbReference>
<evidence type="ECO:0000256" key="5">
    <source>
        <dbReference type="ARBA" id="ARBA00022967"/>
    </source>
</evidence>
<dbReference type="Proteomes" id="UP001379945">
    <property type="component" value="Unassembled WGS sequence"/>
</dbReference>
<dbReference type="PANTHER" id="PTHR42794">
    <property type="entry name" value="HEMIN IMPORT ATP-BINDING PROTEIN HMUV"/>
    <property type="match status" value="1"/>
</dbReference>
<evidence type="ECO:0000256" key="7">
    <source>
        <dbReference type="SAM" id="MobiDB-lite"/>
    </source>
</evidence>
<evidence type="ECO:0000256" key="3">
    <source>
        <dbReference type="ARBA" id="ARBA00022741"/>
    </source>
</evidence>
<accession>A0ABU9C3C6</accession>
<protein>
    <submittedName>
        <fullName evidence="9">ATP-binding cassette domain-containing protein</fullName>
    </submittedName>
</protein>
<evidence type="ECO:0000256" key="2">
    <source>
        <dbReference type="ARBA" id="ARBA00022475"/>
    </source>
</evidence>
<keyword evidence="5" id="KW-1278">Translocase</keyword>
<evidence type="ECO:0000259" key="8">
    <source>
        <dbReference type="PROSITE" id="PS50893"/>
    </source>
</evidence>
<evidence type="ECO:0000256" key="4">
    <source>
        <dbReference type="ARBA" id="ARBA00022840"/>
    </source>
</evidence>
<keyword evidence="3" id="KW-0547">Nucleotide-binding</keyword>
<keyword evidence="1" id="KW-0813">Transport</keyword>
<dbReference type="InterPro" id="IPR017871">
    <property type="entry name" value="ABC_transporter-like_CS"/>
</dbReference>
<dbReference type="Gene3D" id="3.40.50.300">
    <property type="entry name" value="P-loop containing nucleotide triphosphate hydrolases"/>
    <property type="match status" value="1"/>
</dbReference>
<dbReference type="InterPro" id="IPR003439">
    <property type="entry name" value="ABC_transporter-like_ATP-bd"/>
</dbReference>
<name>A0ABU9C3C6_9BURK</name>
<evidence type="ECO:0000313" key="9">
    <source>
        <dbReference type="EMBL" id="MEK8046378.1"/>
    </source>
</evidence>
<dbReference type="PANTHER" id="PTHR42794:SF1">
    <property type="entry name" value="HEMIN IMPORT ATP-BINDING PROTEIN HMUV"/>
    <property type="match status" value="1"/>
</dbReference>
<dbReference type="GO" id="GO:0005524">
    <property type="term" value="F:ATP binding"/>
    <property type="evidence" value="ECO:0007669"/>
    <property type="project" value="UniProtKB-KW"/>
</dbReference>
<feature type="region of interest" description="Disordered" evidence="7">
    <location>
        <begin position="256"/>
        <end position="279"/>
    </location>
</feature>
<dbReference type="PROSITE" id="PS50893">
    <property type="entry name" value="ABC_TRANSPORTER_2"/>
    <property type="match status" value="1"/>
</dbReference>